<sequence>MLNIQQSLSEKEKKTAKAFNPELNNIEKRSNSGKRKRNQRDIGRVWLFTMSKCFKLNHIARDCPTKGKKCKYCGSKTTKHRSVDTRIIQVDIDVYVLCKKNHPSDSVQCEVIRKAREKLEIKLTRKEESTTKHSNRTIFNENKRKNNNNKVVGHQLCPDQKKPSLFCSFYRNLQCNHFNLQAFEQELQYTLPFDCTYMKDNAISSIDNTLCTSYILPLISNWKTNDVELDVQSYHPTNHIESNKWEECRLRLKKNIDNWMKYIDPIEIELEKYQHMVNSINSLHEGNIRNLFTQFKALNTNKICVILALVNKQINSVSRSDADKAYLLAKTFAEPPQPPKGVVISKPLESDEN</sequence>
<dbReference type="EMBL" id="ASPP01001514">
    <property type="protein sequence ID" value="ETO35568.1"/>
    <property type="molecule type" value="Genomic_DNA"/>
</dbReference>
<organism evidence="2 3">
    <name type="scientific">Reticulomyxa filosa</name>
    <dbReference type="NCBI Taxonomy" id="46433"/>
    <lineage>
        <taxon>Eukaryota</taxon>
        <taxon>Sar</taxon>
        <taxon>Rhizaria</taxon>
        <taxon>Retaria</taxon>
        <taxon>Foraminifera</taxon>
        <taxon>Monothalamids</taxon>
        <taxon>Reticulomyxidae</taxon>
        <taxon>Reticulomyxa</taxon>
    </lineage>
</organism>
<dbReference type="AlphaFoldDB" id="X6PBS2"/>
<evidence type="ECO:0000256" key="1">
    <source>
        <dbReference type="SAM" id="MobiDB-lite"/>
    </source>
</evidence>
<protein>
    <submittedName>
        <fullName evidence="2">Uncharacterized protein</fullName>
    </submittedName>
</protein>
<proteinExistence type="predicted"/>
<evidence type="ECO:0000313" key="2">
    <source>
        <dbReference type="EMBL" id="ETO35568.1"/>
    </source>
</evidence>
<accession>X6PBS2</accession>
<keyword evidence="3" id="KW-1185">Reference proteome</keyword>
<dbReference type="Gene3D" id="4.10.60.10">
    <property type="entry name" value="Zinc finger, CCHC-type"/>
    <property type="match status" value="1"/>
</dbReference>
<comment type="caution">
    <text evidence="2">The sequence shown here is derived from an EMBL/GenBank/DDBJ whole genome shotgun (WGS) entry which is preliminary data.</text>
</comment>
<name>X6PBS2_RETFI</name>
<feature type="region of interest" description="Disordered" evidence="1">
    <location>
        <begin position="333"/>
        <end position="353"/>
    </location>
</feature>
<feature type="region of interest" description="Disordered" evidence="1">
    <location>
        <begin position="1"/>
        <end position="38"/>
    </location>
</feature>
<reference evidence="2 3" key="1">
    <citation type="journal article" date="2013" name="Curr. Biol.">
        <title>The Genome of the Foraminiferan Reticulomyxa filosa.</title>
        <authorList>
            <person name="Glockner G."/>
            <person name="Hulsmann N."/>
            <person name="Schleicher M."/>
            <person name="Noegel A.A."/>
            <person name="Eichinger L."/>
            <person name="Gallinger C."/>
            <person name="Pawlowski J."/>
            <person name="Sierra R."/>
            <person name="Euteneuer U."/>
            <person name="Pillet L."/>
            <person name="Moustafa A."/>
            <person name="Platzer M."/>
            <person name="Groth M."/>
            <person name="Szafranski K."/>
            <person name="Schliwa M."/>
        </authorList>
    </citation>
    <scope>NUCLEOTIDE SEQUENCE [LARGE SCALE GENOMIC DNA]</scope>
</reference>
<dbReference type="Proteomes" id="UP000023152">
    <property type="component" value="Unassembled WGS sequence"/>
</dbReference>
<gene>
    <name evidence="2" type="ORF">RFI_01495</name>
</gene>
<evidence type="ECO:0000313" key="3">
    <source>
        <dbReference type="Proteomes" id="UP000023152"/>
    </source>
</evidence>